<dbReference type="InterPro" id="IPR016135">
    <property type="entry name" value="UBQ-conjugating_enzyme/RWD"/>
</dbReference>
<dbReference type="Proteomes" id="UP000327013">
    <property type="component" value="Unassembled WGS sequence"/>
</dbReference>
<name>A0A5N6L001_9ROSI</name>
<gene>
    <name evidence="2" type="ORF">FH972_024884</name>
</gene>
<accession>A0A5N6L001</accession>
<protein>
    <recommendedName>
        <fullName evidence="1">Small nuclear ribonucleoprotein Prp3 C-terminal domain-containing protein</fullName>
    </recommendedName>
</protein>
<organism evidence="2 3">
    <name type="scientific">Carpinus fangiana</name>
    <dbReference type="NCBI Taxonomy" id="176857"/>
    <lineage>
        <taxon>Eukaryota</taxon>
        <taxon>Viridiplantae</taxon>
        <taxon>Streptophyta</taxon>
        <taxon>Embryophyta</taxon>
        <taxon>Tracheophyta</taxon>
        <taxon>Spermatophyta</taxon>
        <taxon>Magnoliopsida</taxon>
        <taxon>eudicotyledons</taxon>
        <taxon>Gunneridae</taxon>
        <taxon>Pentapetalae</taxon>
        <taxon>rosids</taxon>
        <taxon>fabids</taxon>
        <taxon>Fagales</taxon>
        <taxon>Betulaceae</taxon>
        <taxon>Carpinus</taxon>
    </lineage>
</organism>
<dbReference type="PANTHER" id="PTHR15955:SF10">
    <property type="entry name" value="DUF1115 DOMAIN PROTEIN (AFU_ORTHOLOGUE AFUA_5G14750)"/>
    <property type="match status" value="1"/>
</dbReference>
<dbReference type="InterPro" id="IPR059181">
    <property type="entry name" value="RWDD2A-B_C"/>
</dbReference>
<comment type="caution">
    <text evidence="2">The sequence shown here is derived from an EMBL/GenBank/DDBJ whole genome shotgun (WGS) entry which is preliminary data.</text>
</comment>
<dbReference type="InterPro" id="IPR010541">
    <property type="entry name" value="Prp3_C"/>
</dbReference>
<feature type="domain" description="Small nuclear ribonucleoprotein Prp3 C-terminal" evidence="1">
    <location>
        <begin position="150"/>
        <end position="223"/>
    </location>
</feature>
<proteinExistence type="predicted"/>
<dbReference type="Pfam" id="PF06544">
    <property type="entry name" value="Prp3_C"/>
    <property type="match status" value="1"/>
</dbReference>
<evidence type="ECO:0000259" key="1">
    <source>
        <dbReference type="Pfam" id="PF06544"/>
    </source>
</evidence>
<dbReference type="EMBL" id="VIBQ01000031">
    <property type="protein sequence ID" value="KAB8416365.1"/>
    <property type="molecule type" value="Genomic_DNA"/>
</dbReference>
<dbReference type="SUPFAM" id="SSF54495">
    <property type="entry name" value="UBC-like"/>
    <property type="match status" value="1"/>
</dbReference>
<dbReference type="Gene3D" id="3.10.110.10">
    <property type="entry name" value="Ubiquitin Conjugating Enzyme"/>
    <property type="match status" value="1"/>
</dbReference>
<dbReference type="AlphaFoldDB" id="A0A5N6L001"/>
<evidence type="ECO:0000313" key="2">
    <source>
        <dbReference type="EMBL" id="KAB8416365.1"/>
    </source>
</evidence>
<reference evidence="2 3" key="1">
    <citation type="submission" date="2019-06" db="EMBL/GenBank/DDBJ databases">
        <title>A chromosomal-level reference genome of Carpinus fangiana (Coryloideae, Betulaceae).</title>
        <authorList>
            <person name="Yang X."/>
            <person name="Wang Z."/>
            <person name="Zhang L."/>
            <person name="Hao G."/>
            <person name="Liu J."/>
            <person name="Yang Y."/>
        </authorList>
    </citation>
    <scope>NUCLEOTIDE SEQUENCE [LARGE SCALE GENOMIC DNA]</scope>
    <source>
        <strain evidence="2">Cfa_2016G</strain>
        <tissue evidence="2">Leaf</tissue>
    </source>
</reference>
<dbReference type="InterPro" id="IPR017359">
    <property type="entry name" value="Phi-like"/>
</dbReference>
<evidence type="ECO:0000313" key="3">
    <source>
        <dbReference type="Proteomes" id="UP000327013"/>
    </source>
</evidence>
<dbReference type="PANTHER" id="PTHR15955">
    <property type="entry name" value="RWD DOMAIN CONTAINING PROTEIN 2"/>
    <property type="match status" value="1"/>
</dbReference>
<sequence length="349" mass="38952">MGLQLSTVELISAMYPEQLNLSDTAAETLDILQAWKSDDDSPPASLPIYMSMTISLNVEDDDSHQLDLHISIPLQSPDPEANDPPAITYSIRQPAWLSKAELAQLASAMPQDDIFSAFDYIRDEAPRFIRKSVKGEGLPHEDASPIVRVWFYFPSLSTRAKRDDLVNHAPGYSLTGFVLAGKPGVLCLEGTSANIDSYMKFIKTESWGDIPSHQKKVSERFRELNNVQRCFAGMEEITDAPFMGEKSGQRGNRTDMQTLELWLNQKGLGQAFEKAQSDCCLLKTVPWNLVPNPRSGGHFKVLLHQPVMKRRKDQINIAASLALSLLQLHQSKEMQERKTSSPVVLSALL</sequence>
<dbReference type="OrthoDB" id="432412at2759"/>
<keyword evidence="3" id="KW-1185">Reference proteome</keyword>
<dbReference type="CDD" id="cd24163">
    <property type="entry name" value="RWDD2_C"/>
    <property type="match status" value="1"/>
</dbReference>